<keyword evidence="10" id="KW-1185">Reference proteome</keyword>
<comment type="subcellular location">
    <subcellularLocation>
        <location evidence="1">Cell membrane</location>
        <topology evidence="1">Multi-pass membrane protein</topology>
    </subcellularLocation>
</comment>
<reference evidence="9 10" key="1">
    <citation type="submission" date="2021-10" db="EMBL/GenBank/DDBJ databases">
        <title>Collection of gut derived symbiotic bacterial strains cultured from healthy donors.</title>
        <authorList>
            <person name="Lin H."/>
            <person name="Littmann E."/>
            <person name="Kohout C."/>
            <person name="Pamer E.G."/>
        </authorList>
    </citation>
    <scope>NUCLEOTIDE SEQUENCE [LARGE SCALE GENOMIC DNA]</scope>
    <source>
        <strain evidence="9 10">DFI.1.165</strain>
    </source>
</reference>
<keyword evidence="7 8" id="KW-0472">Membrane</keyword>
<evidence type="ECO:0000256" key="2">
    <source>
        <dbReference type="ARBA" id="ARBA00022448"/>
    </source>
</evidence>
<comment type="caution">
    <text evidence="9">The sequence shown here is derived from an EMBL/GenBank/DDBJ whole genome shotgun (WGS) entry which is preliminary data.</text>
</comment>
<keyword evidence="6" id="KW-0406">Ion transport</keyword>
<dbReference type="PANTHER" id="PTHR32024">
    <property type="entry name" value="TRK SYSTEM POTASSIUM UPTAKE PROTEIN TRKG-RELATED"/>
    <property type="match status" value="1"/>
</dbReference>
<feature type="transmembrane region" description="Helical" evidence="8">
    <location>
        <begin position="359"/>
        <end position="380"/>
    </location>
</feature>
<evidence type="ECO:0000256" key="5">
    <source>
        <dbReference type="ARBA" id="ARBA00022989"/>
    </source>
</evidence>
<keyword evidence="5 8" id="KW-1133">Transmembrane helix</keyword>
<evidence type="ECO:0000256" key="3">
    <source>
        <dbReference type="ARBA" id="ARBA00022475"/>
    </source>
</evidence>
<feature type="transmembrane region" description="Helical" evidence="8">
    <location>
        <begin position="157"/>
        <end position="177"/>
    </location>
</feature>
<dbReference type="RefSeq" id="WP_066733325.1">
    <property type="nucleotide sequence ID" value="NZ_JAJCIQ010000013.1"/>
</dbReference>
<feature type="transmembrane region" description="Helical" evidence="8">
    <location>
        <begin position="117"/>
        <end position="145"/>
    </location>
</feature>
<name>A0ABS8DJY8_9FIRM</name>
<evidence type="ECO:0000256" key="7">
    <source>
        <dbReference type="ARBA" id="ARBA00023136"/>
    </source>
</evidence>
<dbReference type="Proteomes" id="UP001299546">
    <property type="component" value="Unassembled WGS sequence"/>
</dbReference>
<dbReference type="Pfam" id="PF02386">
    <property type="entry name" value="TrkH"/>
    <property type="match status" value="1"/>
</dbReference>
<feature type="transmembrane region" description="Helical" evidence="8">
    <location>
        <begin position="40"/>
        <end position="61"/>
    </location>
</feature>
<sequence length="457" mass="49357">MRAKKNIRLSTMQILTAGFLGIILLGGILLWLPISNTQPISFLDALFTSTTAVCVTGLVTVTPAVQFTLFGKAVLLLLIQVGGLGIIACTISFFILLKKRISIRERIVILETYNMDTLSGMVAMIIRILKGTVIVEAAGALCYSLQFVPEFGFARGVWYSVFHAVSAFCNAGIDIIGDSSFIDYVGNPIINFTTMALIVVSGLGFPVWQDMMSNWRKVRKDELPGRRYFRRLRLHTKIVLVMTVLLIGVGTFNFFLLEYSNPGTFGNLPLGEKIMAAMFHSVSTRTAGFATVPQDALREGSLFTTCILMFIGGSPGGTAGGVKTTTIAMLILTCITFIRGGEDTECFGRRIKPENIRTGFCIVIVSFVTLLVGTTLVTVFEGDVGLGRVLYETTSAVGTVGLSAGLTPSLTGASKVVIMVLMYLGRIGPITLALAFGAKKNPRDKIRQLPARGIMVG</sequence>
<evidence type="ECO:0000313" key="10">
    <source>
        <dbReference type="Proteomes" id="UP001299546"/>
    </source>
</evidence>
<keyword evidence="2" id="KW-0813">Transport</keyword>
<feature type="transmembrane region" description="Helical" evidence="8">
    <location>
        <begin position="238"/>
        <end position="257"/>
    </location>
</feature>
<dbReference type="InterPro" id="IPR003445">
    <property type="entry name" value="Cat_transpt"/>
</dbReference>
<gene>
    <name evidence="9" type="ORF">LIZ65_15485</name>
</gene>
<feature type="transmembrane region" description="Helical" evidence="8">
    <location>
        <begin position="73"/>
        <end position="97"/>
    </location>
</feature>
<protein>
    <submittedName>
        <fullName evidence="9">Potassium-transporting ATPase subunit KdpA</fullName>
    </submittedName>
</protein>
<proteinExistence type="predicted"/>
<accession>A0ABS8DJY8</accession>
<feature type="transmembrane region" description="Helical" evidence="8">
    <location>
        <begin position="318"/>
        <end position="338"/>
    </location>
</feature>
<keyword evidence="3" id="KW-1003">Cell membrane</keyword>
<evidence type="ECO:0000256" key="8">
    <source>
        <dbReference type="SAM" id="Phobius"/>
    </source>
</evidence>
<evidence type="ECO:0000313" key="9">
    <source>
        <dbReference type="EMBL" id="MCB7388690.1"/>
    </source>
</evidence>
<dbReference type="EMBL" id="JAJCIS010000013">
    <property type="protein sequence ID" value="MCB7388690.1"/>
    <property type="molecule type" value="Genomic_DNA"/>
</dbReference>
<feature type="transmembrane region" description="Helical" evidence="8">
    <location>
        <begin position="189"/>
        <end position="208"/>
    </location>
</feature>
<organism evidence="9 10">
    <name type="scientific">Bariatricus massiliensis</name>
    <dbReference type="NCBI Taxonomy" id="1745713"/>
    <lineage>
        <taxon>Bacteria</taxon>
        <taxon>Bacillati</taxon>
        <taxon>Bacillota</taxon>
        <taxon>Clostridia</taxon>
        <taxon>Lachnospirales</taxon>
        <taxon>Lachnospiraceae</taxon>
        <taxon>Bariatricus</taxon>
    </lineage>
</organism>
<evidence type="ECO:0000256" key="4">
    <source>
        <dbReference type="ARBA" id="ARBA00022692"/>
    </source>
</evidence>
<evidence type="ECO:0000256" key="6">
    <source>
        <dbReference type="ARBA" id="ARBA00023065"/>
    </source>
</evidence>
<feature type="transmembrane region" description="Helical" evidence="8">
    <location>
        <begin position="416"/>
        <end position="438"/>
    </location>
</feature>
<evidence type="ECO:0000256" key="1">
    <source>
        <dbReference type="ARBA" id="ARBA00004651"/>
    </source>
</evidence>
<dbReference type="PANTHER" id="PTHR32024:SF1">
    <property type="entry name" value="KTR SYSTEM POTASSIUM UPTAKE PROTEIN B"/>
    <property type="match status" value="1"/>
</dbReference>
<feature type="transmembrane region" description="Helical" evidence="8">
    <location>
        <begin position="12"/>
        <end position="34"/>
    </location>
</feature>
<keyword evidence="4 8" id="KW-0812">Transmembrane</keyword>